<dbReference type="AlphaFoldDB" id="A0A9X2Q1J9"/>
<organism evidence="2 3">
    <name type="scientific">Salinibacter ruber</name>
    <dbReference type="NCBI Taxonomy" id="146919"/>
    <lineage>
        <taxon>Bacteria</taxon>
        <taxon>Pseudomonadati</taxon>
        <taxon>Rhodothermota</taxon>
        <taxon>Rhodothermia</taxon>
        <taxon>Rhodothermales</taxon>
        <taxon>Salinibacteraceae</taxon>
        <taxon>Salinibacter</taxon>
    </lineage>
</organism>
<evidence type="ECO:0000313" key="2">
    <source>
        <dbReference type="EMBL" id="MCS3709819.1"/>
    </source>
</evidence>
<accession>A0A9X2Q1J9</accession>
<dbReference type="RefSeq" id="WP_259123695.1">
    <property type="nucleotide sequence ID" value="NZ_JANTZO010000005.1"/>
</dbReference>
<protein>
    <submittedName>
        <fullName evidence="2">Uncharacterized protein</fullName>
    </submittedName>
</protein>
<evidence type="ECO:0000256" key="1">
    <source>
        <dbReference type="SAM" id="MobiDB-lite"/>
    </source>
</evidence>
<feature type="region of interest" description="Disordered" evidence="1">
    <location>
        <begin position="1"/>
        <end position="36"/>
    </location>
</feature>
<proteinExistence type="predicted"/>
<reference evidence="2" key="1">
    <citation type="submission" date="2022-08" db="EMBL/GenBank/DDBJ databases">
        <title>Genomic Encyclopedia of Type Strains, Phase V (KMG-V): Genome sequencing to study the core and pangenomes of soil and plant-associated prokaryotes.</title>
        <authorList>
            <person name="Whitman W."/>
        </authorList>
    </citation>
    <scope>NUCLEOTIDE SEQUENCE</scope>
    <source>
        <strain evidence="2">SP3049</strain>
    </source>
</reference>
<evidence type="ECO:0000313" key="3">
    <source>
        <dbReference type="Proteomes" id="UP001155057"/>
    </source>
</evidence>
<sequence>MSKNQEESHSTEGPEEETVIESADIGPYPRPMPEGLFDEMPTVSVVFSDGSEEDLFQFYPDEIDFSEEELIGLTREEVSELRRKKDREYLQS</sequence>
<comment type="caution">
    <text evidence="2">The sequence shown here is derived from an EMBL/GenBank/DDBJ whole genome shotgun (WGS) entry which is preliminary data.</text>
</comment>
<feature type="compositionally biased region" description="Basic and acidic residues" evidence="1">
    <location>
        <begin position="1"/>
        <end position="12"/>
    </location>
</feature>
<gene>
    <name evidence="2" type="ORF">GGP61_001423</name>
</gene>
<dbReference type="Proteomes" id="UP001155057">
    <property type="component" value="Unassembled WGS sequence"/>
</dbReference>
<name>A0A9X2Q1J9_9BACT</name>
<dbReference type="EMBL" id="JANUAE010000004">
    <property type="protein sequence ID" value="MCS3709819.1"/>
    <property type="molecule type" value="Genomic_DNA"/>
</dbReference>